<feature type="repeat" description="ANK" evidence="3">
    <location>
        <begin position="72"/>
        <end position="104"/>
    </location>
</feature>
<evidence type="ECO:0000256" key="2">
    <source>
        <dbReference type="ARBA" id="ARBA00023043"/>
    </source>
</evidence>
<dbReference type="Pfam" id="PF00023">
    <property type="entry name" value="Ank"/>
    <property type="match status" value="1"/>
</dbReference>
<accession>A0A420EJI1</accession>
<dbReference type="InterPro" id="IPR002110">
    <property type="entry name" value="Ankyrin_rpt"/>
</dbReference>
<evidence type="ECO:0000256" key="1">
    <source>
        <dbReference type="ARBA" id="ARBA00022737"/>
    </source>
</evidence>
<dbReference type="PANTHER" id="PTHR24171">
    <property type="entry name" value="ANKYRIN REPEAT DOMAIN-CONTAINING PROTEIN 39-RELATED"/>
    <property type="match status" value="1"/>
</dbReference>
<protein>
    <submittedName>
        <fullName evidence="5">Ankyrin repeat domain-containing protein</fullName>
    </submittedName>
</protein>
<keyword evidence="1" id="KW-0677">Repeat</keyword>
<dbReference type="OrthoDB" id="7390289at2"/>
<feature type="region of interest" description="Disordered" evidence="4">
    <location>
        <begin position="161"/>
        <end position="180"/>
    </location>
</feature>
<sequence length="180" mass="19530">MFSDGYKFLEAVKKKDGTEVTQMLDKPGSTLVNSRDLTTGDSALHMVTARRDLTWIRFLLGKGANPNIRNKKGETPLMIASQLGFTDGVEALAKAGAQVDNPNAAGETPLIAAVHRRDLSMMRVLLKAGANPDRNDNSGRSAMDYARLAGAGQELIDVIERNAKPENERENAGVTYGPRF</sequence>
<dbReference type="PANTHER" id="PTHR24171:SF8">
    <property type="entry name" value="BRCA1-ASSOCIATED RING DOMAIN PROTEIN 1"/>
    <property type="match status" value="1"/>
</dbReference>
<dbReference type="SUPFAM" id="SSF48403">
    <property type="entry name" value="Ankyrin repeat"/>
    <property type="match status" value="1"/>
</dbReference>
<dbReference type="EMBL" id="RAPF01000005">
    <property type="protein sequence ID" value="RKF20837.1"/>
    <property type="molecule type" value="Genomic_DNA"/>
</dbReference>
<evidence type="ECO:0000313" key="6">
    <source>
        <dbReference type="Proteomes" id="UP000284395"/>
    </source>
</evidence>
<dbReference type="AlphaFoldDB" id="A0A420EJI1"/>
<evidence type="ECO:0000256" key="4">
    <source>
        <dbReference type="SAM" id="MobiDB-lite"/>
    </source>
</evidence>
<dbReference type="Pfam" id="PF12796">
    <property type="entry name" value="Ank_2"/>
    <property type="match status" value="1"/>
</dbReference>
<comment type="caution">
    <text evidence="5">The sequence shown here is derived from an EMBL/GenBank/DDBJ whole genome shotgun (WGS) entry which is preliminary data.</text>
</comment>
<dbReference type="GO" id="GO:0004842">
    <property type="term" value="F:ubiquitin-protein transferase activity"/>
    <property type="evidence" value="ECO:0007669"/>
    <property type="project" value="TreeGrafter"/>
</dbReference>
<reference evidence="5 6" key="1">
    <citation type="submission" date="2018-09" db="EMBL/GenBank/DDBJ databases">
        <title>Altererythrobacter spongiae sp. nov., isolated from a marine sponge.</title>
        <authorList>
            <person name="Zhuang L."/>
            <person name="Luo L."/>
        </authorList>
    </citation>
    <scope>NUCLEOTIDE SEQUENCE [LARGE SCALE GENOMIC DNA]</scope>
    <source>
        <strain evidence="5 6">HN-Y73</strain>
    </source>
</reference>
<evidence type="ECO:0000256" key="3">
    <source>
        <dbReference type="PROSITE-ProRule" id="PRU00023"/>
    </source>
</evidence>
<dbReference type="Gene3D" id="1.25.40.20">
    <property type="entry name" value="Ankyrin repeat-containing domain"/>
    <property type="match status" value="1"/>
</dbReference>
<dbReference type="Proteomes" id="UP000284395">
    <property type="component" value="Unassembled WGS sequence"/>
</dbReference>
<feature type="compositionally biased region" description="Basic and acidic residues" evidence="4">
    <location>
        <begin position="161"/>
        <end position="171"/>
    </location>
</feature>
<keyword evidence="2 3" id="KW-0040">ANK repeat</keyword>
<evidence type="ECO:0000313" key="5">
    <source>
        <dbReference type="EMBL" id="RKF20837.1"/>
    </source>
</evidence>
<dbReference type="SMART" id="SM00248">
    <property type="entry name" value="ANK"/>
    <property type="match status" value="3"/>
</dbReference>
<dbReference type="GO" id="GO:0085020">
    <property type="term" value="P:protein K6-linked ubiquitination"/>
    <property type="evidence" value="ECO:0007669"/>
    <property type="project" value="TreeGrafter"/>
</dbReference>
<organism evidence="5 6">
    <name type="scientific">Altericroceibacterium spongiae</name>
    <dbReference type="NCBI Taxonomy" id="2320269"/>
    <lineage>
        <taxon>Bacteria</taxon>
        <taxon>Pseudomonadati</taxon>
        <taxon>Pseudomonadota</taxon>
        <taxon>Alphaproteobacteria</taxon>
        <taxon>Sphingomonadales</taxon>
        <taxon>Erythrobacteraceae</taxon>
        <taxon>Altericroceibacterium</taxon>
    </lineage>
</organism>
<dbReference type="PROSITE" id="PS50297">
    <property type="entry name" value="ANK_REP_REGION"/>
    <property type="match status" value="3"/>
</dbReference>
<proteinExistence type="predicted"/>
<keyword evidence="6" id="KW-1185">Reference proteome</keyword>
<name>A0A420EJI1_9SPHN</name>
<dbReference type="InterPro" id="IPR036770">
    <property type="entry name" value="Ankyrin_rpt-contain_sf"/>
</dbReference>
<feature type="repeat" description="ANK" evidence="3">
    <location>
        <begin position="39"/>
        <end position="71"/>
    </location>
</feature>
<dbReference type="PROSITE" id="PS50088">
    <property type="entry name" value="ANK_REPEAT"/>
    <property type="match status" value="3"/>
</dbReference>
<gene>
    <name evidence="5" type="ORF">D6851_11790</name>
</gene>
<feature type="repeat" description="ANK" evidence="3">
    <location>
        <begin position="105"/>
        <end position="137"/>
    </location>
</feature>